<dbReference type="EMBL" id="LAZR01002473">
    <property type="protein sequence ID" value="KKN29619.1"/>
    <property type="molecule type" value="Genomic_DNA"/>
</dbReference>
<name>A0A0F9PHH1_9ZZZZ</name>
<protein>
    <recommendedName>
        <fullName evidence="2">Carboxypeptidase regulatory-like domain-containing protein</fullName>
    </recommendedName>
</protein>
<accession>A0A0F9PHH1</accession>
<proteinExistence type="predicted"/>
<evidence type="ECO:0008006" key="2">
    <source>
        <dbReference type="Google" id="ProtNLM"/>
    </source>
</evidence>
<dbReference type="AlphaFoldDB" id="A0A0F9PHH1"/>
<comment type="caution">
    <text evidence="1">The sequence shown here is derived from an EMBL/GenBank/DDBJ whole genome shotgun (WGS) entry which is preliminary data.</text>
</comment>
<gene>
    <name evidence="1" type="ORF">LCGC14_0842330</name>
</gene>
<sequence>MTTRVALLAAILLMAIAPQALASTRVHGIVQDDAYQGVAGGHIRIEHLYDGHWYIEYEDRAMQGHSFGWDLTKDGTYRVSWSMPGYRVVGEIKHGEFTLPGGAPAGDIVVNVIADTTATPTPWPTLPVPTTLFPPTVDPTATATATPAGWTAPYAVVSWYGNWGYGTDALKSQAPGPGFMQLSEMWQWAIIDKARQMQGAPLESLLDVRDDPLWLNGADMGLGSQETPRFEVGPYEAMGFAQAIVVRER</sequence>
<organism evidence="1">
    <name type="scientific">marine sediment metagenome</name>
    <dbReference type="NCBI Taxonomy" id="412755"/>
    <lineage>
        <taxon>unclassified sequences</taxon>
        <taxon>metagenomes</taxon>
        <taxon>ecological metagenomes</taxon>
    </lineage>
</organism>
<reference evidence="1" key="1">
    <citation type="journal article" date="2015" name="Nature">
        <title>Complex archaea that bridge the gap between prokaryotes and eukaryotes.</title>
        <authorList>
            <person name="Spang A."/>
            <person name="Saw J.H."/>
            <person name="Jorgensen S.L."/>
            <person name="Zaremba-Niedzwiedzka K."/>
            <person name="Martijn J."/>
            <person name="Lind A.E."/>
            <person name="van Eijk R."/>
            <person name="Schleper C."/>
            <person name="Guy L."/>
            <person name="Ettema T.J."/>
        </authorList>
    </citation>
    <scope>NUCLEOTIDE SEQUENCE</scope>
</reference>
<evidence type="ECO:0000313" key="1">
    <source>
        <dbReference type="EMBL" id="KKN29619.1"/>
    </source>
</evidence>